<name>A0AAC9FIL2_9LACO</name>
<evidence type="ECO:0000256" key="5">
    <source>
        <dbReference type="ARBA" id="ARBA00022448"/>
    </source>
</evidence>
<evidence type="ECO:0000256" key="3">
    <source>
        <dbReference type="ARBA" id="ARBA00008725"/>
    </source>
</evidence>
<dbReference type="Proteomes" id="UP000076405">
    <property type="component" value="Chromosome"/>
</dbReference>
<feature type="domain" description="PBP" evidence="13">
    <location>
        <begin position="25"/>
        <end position="254"/>
    </location>
</feature>
<dbReference type="Pfam" id="PF12849">
    <property type="entry name" value="PBP_like_2"/>
    <property type="match status" value="1"/>
</dbReference>
<evidence type="ECO:0000256" key="1">
    <source>
        <dbReference type="ARBA" id="ARBA00002841"/>
    </source>
</evidence>
<dbReference type="GO" id="GO:0006817">
    <property type="term" value="P:phosphate ion transport"/>
    <property type="evidence" value="ECO:0007669"/>
    <property type="project" value="UniProtKB-UniRule"/>
</dbReference>
<keyword evidence="7 12" id="KW-0592">Phosphate transport</keyword>
<evidence type="ECO:0000259" key="13">
    <source>
        <dbReference type="Pfam" id="PF12849"/>
    </source>
</evidence>
<accession>A0AAC9FIL2</accession>
<evidence type="ECO:0000313" key="17">
    <source>
        <dbReference type="Proteomes" id="UP000076405"/>
    </source>
</evidence>
<keyword evidence="16" id="KW-1185">Reference proteome</keyword>
<comment type="function">
    <text evidence="1">Part of the ABC transporter complex PstSACB involved in phosphate import.</text>
</comment>
<keyword evidence="9" id="KW-0472">Membrane</keyword>
<evidence type="ECO:0000313" key="16">
    <source>
        <dbReference type="Proteomes" id="UP000076244"/>
    </source>
</evidence>
<evidence type="ECO:0000313" key="14">
    <source>
        <dbReference type="EMBL" id="AMV62580.1"/>
    </source>
</evidence>
<evidence type="ECO:0000256" key="8">
    <source>
        <dbReference type="ARBA" id="ARBA00022729"/>
    </source>
</evidence>
<keyword evidence="11 12" id="KW-0449">Lipoprotein</keyword>
<dbReference type="NCBIfam" id="TIGR02136">
    <property type="entry name" value="ptsS_2"/>
    <property type="match status" value="1"/>
</dbReference>
<keyword evidence="10 12" id="KW-0564">Palmitate</keyword>
<organism evidence="14 17">
    <name type="scientific">Pediococcus damnosus</name>
    <dbReference type="NCBI Taxonomy" id="51663"/>
    <lineage>
        <taxon>Bacteria</taxon>
        <taxon>Bacillati</taxon>
        <taxon>Bacillota</taxon>
        <taxon>Bacilli</taxon>
        <taxon>Lactobacillales</taxon>
        <taxon>Lactobacillaceae</taxon>
        <taxon>Pediococcus</taxon>
    </lineage>
</organism>
<dbReference type="GO" id="GO:0042301">
    <property type="term" value="F:phosphate ion binding"/>
    <property type="evidence" value="ECO:0007669"/>
    <property type="project" value="UniProtKB-UniRule"/>
</dbReference>
<dbReference type="GO" id="GO:0005886">
    <property type="term" value="C:plasma membrane"/>
    <property type="evidence" value="ECO:0007669"/>
    <property type="project" value="UniProtKB-SubCell"/>
</dbReference>
<evidence type="ECO:0000256" key="6">
    <source>
        <dbReference type="ARBA" id="ARBA00022475"/>
    </source>
</evidence>
<evidence type="ECO:0000256" key="7">
    <source>
        <dbReference type="ARBA" id="ARBA00022592"/>
    </source>
</evidence>
<comment type="function">
    <text evidence="12">Involved in the system for phosphate transport across the cytoplasmic membrane.</text>
</comment>
<dbReference type="AlphaFoldDB" id="A0AAC9FIL2"/>
<evidence type="ECO:0000256" key="9">
    <source>
        <dbReference type="ARBA" id="ARBA00023136"/>
    </source>
</evidence>
<dbReference type="EMBL" id="CP012275">
    <property type="protein sequence ID" value="AMV62580.1"/>
    <property type="molecule type" value="Genomic_DNA"/>
</dbReference>
<dbReference type="EMBL" id="CP012288">
    <property type="protein sequence ID" value="AMV67541.1"/>
    <property type="molecule type" value="Genomic_DNA"/>
</dbReference>
<dbReference type="InterPro" id="IPR024370">
    <property type="entry name" value="PBP_domain"/>
</dbReference>
<protein>
    <recommendedName>
        <fullName evidence="12">Phosphate-binding protein</fullName>
    </recommendedName>
</protein>
<dbReference type="PANTHER" id="PTHR30570:SF4">
    <property type="entry name" value="PHOSPHATE-BINDING PROTEIN PSTS 1"/>
    <property type="match status" value="1"/>
</dbReference>
<keyword evidence="5 12" id="KW-0813">Transport</keyword>
<dbReference type="Gene3D" id="3.40.190.10">
    <property type="entry name" value="Periplasmic binding protein-like II"/>
    <property type="match status" value="2"/>
</dbReference>
<keyword evidence="6 12" id="KW-1003">Cell membrane</keyword>
<dbReference type="PANTHER" id="PTHR30570">
    <property type="entry name" value="PERIPLASMIC PHOSPHATE BINDING COMPONENT OF PHOSPHATE ABC TRANSPORTER"/>
    <property type="match status" value="1"/>
</dbReference>
<keyword evidence="8" id="KW-0732">Signal</keyword>
<dbReference type="Proteomes" id="UP000076244">
    <property type="component" value="Chromosome"/>
</dbReference>
<dbReference type="InterPro" id="IPR050811">
    <property type="entry name" value="Phosphate_ABC_transporter"/>
</dbReference>
<gene>
    <name evidence="14" type="ORF">ADU70_1086</name>
    <name evidence="15" type="ORF">ADU72_1616</name>
</gene>
<evidence type="ECO:0000256" key="12">
    <source>
        <dbReference type="RuleBase" id="RU367119"/>
    </source>
</evidence>
<comment type="subcellular location">
    <subcellularLocation>
        <location evidence="2 12">Cell membrane</location>
        <topology evidence="2 12">Lipid-anchor</topology>
    </subcellularLocation>
</comment>
<reference evidence="16 17" key="1">
    <citation type="journal article" date="2016" name="PLoS ONE">
        <title>The Identification of Novel Diagnostic Marker Genes for the Detection of Beer Spoiling Pediococcus damnosus Strains Using the BlAst Diagnostic Gene findEr.</title>
        <authorList>
            <person name="Behr J."/>
            <person name="Geissler A.J."/>
            <person name="Schmid J."/>
            <person name="Zehe A."/>
            <person name="Vogel R.F."/>
        </authorList>
    </citation>
    <scope>NUCLEOTIDE SEQUENCE [LARGE SCALE GENOMIC DNA]</scope>
    <source>
        <strain evidence="14 17">TMW 2.1533</strain>
        <strain evidence="15 16">TMW 2.1535</strain>
    </source>
</reference>
<proteinExistence type="inferred from homology"/>
<evidence type="ECO:0000313" key="15">
    <source>
        <dbReference type="EMBL" id="AMV67541.1"/>
    </source>
</evidence>
<comment type="subunit">
    <text evidence="4 12">The complex is composed of two ATP-binding proteins (PstB), two transmembrane proteins (PstC and PstA) and a solute-binding protein (PstS).</text>
</comment>
<sequence>MMKRVAGLAFALLVGLIGLAGCGAKNNQSITVVGSTALQPLVERAGSSFQMANPKINITVQGGGSGTGLSQVQAGAVTIGNSDVFAENQTGIKSYALVDHKVAVVGITPIVNKKVSVQNLSMQQLTQIFSGKVTNWRQVGGKNQKITVINRAQGSGIRSAFETSVLGNKKAVRSQEQDSNGTVQKIVAATPGAISYTSFSYVNDQVRALNLNHVAPKAKNVIDNRWSIWSYEHMYTKGKPNRPTQQFLDYIQSPKNQKELITNLGYISTHDMKVTRDRHGKVHDLKKGA</sequence>
<comment type="similarity">
    <text evidence="3 12">Belongs to the PstS family.</text>
</comment>
<evidence type="ECO:0000256" key="10">
    <source>
        <dbReference type="ARBA" id="ARBA00023139"/>
    </source>
</evidence>
<dbReference type="CDD" id="cd13653">
    <property type="entry name" value="PBP2_phosphate_like_1"/>
    <property type="match status" value="1"/>
</dbReference>
<dbReference type="PROSITE" id="PS51257">
    <property type="entry name" value="PROKAR_LIPOPROTEIN"/>
    <property type="match status" value="1"/>
</dbReference>
<dbReference type="SUPFAM" id="SSF53850">
    <property type="entry name" value="Periplasmic binding protein-like II"/>
    <property type="match status" value="1"/>
</dbReference>
<evidence type="ECO:0000256" key="4">
    <source>
        <dbReference type="ARBA" id="ARBA00011529"/>
    </source>
</evidence>
<dbReference type="KEGG" id="pdm:ADU72_1616"/>
<dbReference type="InterPro" id="IPR011862">
    <property type="entry name" value="Phos-bd"/>
</dbReference>
<evidence type="ECO:0000256" key="11">
    <source>
        <dbReference type="ARBA" id="ARBA00023288"/>
    </source>
</evidence>
<evidence type="ECO:0000256" key="2">
    <source>
        <dbReference type="ARBA" id="ARBA00004193"/>
    </source>
</evidence>